<dbReference type="Gene3D" id="3.30.420.10">
    <property type="entry name" value="Ribonuclease H-like superfamily/Ribonuclease H"/>
    <property type="match status" value="1"/>
</dbReference>
<sequence length="171" mass="20012">MGMILKDTWLLNLGIEWKTSSPLCPQSKGSAESVMKALGKVIKTSMLERKNWRQELQRFLLNYRSTPHATTKIPPCELLFNRKVQENRPELSTQNVVNKHRKANENIDKKKISNKQYYDAKKNTKTSKIKEEDIVVCKQKPNNKLSPRFNPDRGEERRNSYGTKWQPHHHA</sequence>
<evidence type="ECO:0000259" key="2">
    <source>
        <dbReference type="PROSITE" id="PS50994"/>
    </source>
</evidence>
<evidence type="ECO:0000313" key="4">
    <source>
        <dbReference type="Proteomes" id="UP001152795"/>
    </source>
</evidence>
<organism evidence="3 4">
    <name type="scientific">Paramuricea clavata</name>
    <name type="common">Red gorgonian</name>
    <name type="synonym">Violescent sea-whip</name>
    <dbReference type="NCBI Taxonomy" id="317549"/>
    <lineage>
        <taxon>Eukaryota</taxon>
        <taxon>Metazoa</taxon>
        <taxon>Cnidaria</taxon>
        <taxon>Anthozoa</taxon>
        <taxon>Octocorallia</taxon>
        <taxon>Malacalcyonacea</taxon>
        <taxon>Plexauridae</taxon>
        <taxon>Paramuricea</taxon>
    </lineage>
</organism>
<dbReference type="GO" id="GO:0003676">
    <property type="term" value="F:nucleic acid binding"/>
    <property type="evidence" value="ECO:0007669"/>
    <property type="project" value="InterPro"/>
</dbReference>
<dbReference type="InterPro" id="IPR012337">
    <property type="entry name" value="RNaseH-like_sf"/>
</dbReference>
<feature type="region of interest" description="Disordered" evidence="1">
    <location>
        <begin position="138"/>
        <end position="171"/>
    </location>
</feature>
<name>A0A6S7K7Q1_PARCT</name>
<feature type="compositionally biased region" description="Basic and acidic residues" evidence="1">
    <location>
        <begin position="150"/>
        <end position="159"/>
    </location>
</feature>
<proteinExistence type="predicted"/>
<evidence type="ECO:0000313" key="3">
    <source>
        <dbReference type="EMBL" id="CAB4024253.1"/>
    </source>
</evidence>
<dbReference type="GO" id="GO:0015074">
    <property type="term" value="P:DNA integration"/>
    <property type="evidence" value="ECO:0007669"/>
    <property type="project" value="InterPro"/>
</dbReference>
<dbReference type="PANTHER" id="PTHR37984:SF5">
    <property type="entry name" value="PROTEIN NYNRIN-LIKE"/>
    <property type="match status" value="1"/>
</dbReference>
<comment type="caution">
    <text evidence="3">The sequence shown here is derived from an EMBL/GenBank/DDBJ whole genome shotgun (WGS) entry which is preliminary data.</text>
</comment>
<dbReference type="InterPro" id="IPR036397">
    <property type="entry name" value="RNaseH_sf"/>
</dbReference>
<keyword evidence="4" id="KW-1185">Reference proteome</keyword>
<accession>A0A6S7K7Q1</accession>
<protein>
    <submittedName>
        <fullName evidence="3">Transposon Tf2-9 poly</fullName>
    </submittedName>
</protein>
<dbReference type="PROSITE" id="PS50994">
    <property type="entry name" value="INTEGRASE"/>
    <property type="match status" value="1"/>
</dbReference>
<dbReference type="EMBL" id="CACRXK020012924">
    <property type="protein sequence ID" value="CAB4024253.1"/>
    <property type="molecule type" value="Genomic_DNA"/>
</dbReference>
<gene>
    <name evidence="3" type="ORF">PACLA_8A009650</name>
</gene>
<evidence type="ECO:0000256" key="1">
    <source>
        <dbReference type="SAM" id="MobiDB-lite"/>
    </source>
</evidence>
<feature type="domain" description="Integrase catalytic" evidence="2">
    <location>
        <begin position="1"/>
        <end position="83"/>
    </location>
</feature>
<dbReference type="InterPro" id="IPR001584">
    <property type="entry name" value="Integrase_cat-core"/>
</dbReference>
<dbReference type="InterPro" id="IPR050951">
    <property type="entry name" value="Retrovirus_Pol_polyprotein"/>
</dbReference>
<dbReference type="OrthoDB" id="10216928at2759"/>
<reference evidence="3" key="1">
    <citation type="submission" date="2020-04" db="EMBL/GenBank/DDBJ databases">
        <authorList>
            <person name="Alioto T."/>
            <person name="Alioto T."/>
            <person name="Gomez Garrido J."/>
        </authorList>
    </citation>
    <scope>NUCLEOTIDE SEQUENCE</scope>
    <source>
        <strain evidence="3">A484AB</strain>
    </source>
</reference>
<dbReference type="AlphaFoldDB" id="A0A6S7K7Q1"/>
<dbReference type="PANTHER" id="PTHR37984">
    <property type="entry name" value="PROTEIN CBG26694"/>
    <property type="match status" value="1"/>
</dbReference>
<dbReference type="Proteomes" id="UP001152795">
    <property type="component" value="Unassembled WGS sequence"/>
</dbReference>
<dbReference type="SUPFAM" id="SSF53098">
    <property type="entry name" value="Ribonuclease H-like"/>
    <property type="match status" value="1"/>
</dbReference>